<protein>
    <submittedName>
        <fullName evidence="1">Uncharacterized protein</fullName>
    </submittedName>
</protein>
<accession>A0ACB8AYF7</accession>
<organism evidence="1 2">
    <name type="scientific">Leucogyrophana mollusca</name>
    <dbReference type="NCBI Taxonomy" id="85980"/>
    <lineage>
        <taxon>Eukaryota</taxon>
        <taxon>Fungi</taxon>
        <taxon>Dikarya</taxon>
        <taxon>Basidiomycota</taxon>
        <taxon>Agaricomycotina</taxon>
        <taxon>Agaricomycetes</taxon>
        <taxon>Agaricomycetidae</taxon>
        <taxon>Boletales</taxon>
        <taxon>Boletales incertae sedis</taxon>
        <taxon>Leucogyrophana</taxon>
    </lineage>
</organism>
<dbReference type="Proteomes" id="UP000790709">
    <property type="component" value="Unassembled WGS sequence"/>
</dbReference>
<dbReference type="EMBL" id="MU266788">
    <property type="protein sequence ID" value="KAH7918427.1"/>
    <property type="molecule type" value="Genomic_DNA"/>
</dbReference>
<proteinExistence type="predicted"/>
<sequence>MAVQQHWQAELQQQYGKSPPNSSNKVDTMGDWPTLLRLEGAQGRYRLHVPLFPAGAVWKGRRAAGTDERTRVRGCAREPDLAWGVKARRADPKHPVDRLGIVPRRIIEVLKVG</sequence>
<evidence type="ECO:0000313" key="1">
    <source>
        <dbReference type="EMBL" id="KAH7918427.1"/>
    </source>
</evidence>
<name>A0ACB8AYF7_9AGAM</name>
<reference evidence="1" key="1">
    <citation type="journal article" date="2021" name="New Phytol.">
        <title>Evolutionary innovations through gain and loss of genes in the ectomycorrhizal Boletales.</title>
        <authorList>
            <person name="Wu G."/>
            <person name="Miyauchi S."/>
            <person name="Morin E."/>
            <person name="Kuo A."/>
            <person name="Drula E."/>
            <person name="Varga T."/>
            <person name="Kohler A."/>
            <person name="Feng B."/>
            <person name="Cao Y."/>
            <person name="Lipzen A."/>
            <person name="Daum C."/>
            <person name="Hundley H."/>
            <person name="Pangilinan J."/>
            <person name="Johnson J."/>
            <person name="Barry K."/>
            <person name="LaButti K."/>
            <person name="Ng V."/>
            <person name="Ahrendt S."/>
            <person name="Min B."/>
            <person name="Choi I.G."/>
            <person name="Park H."/>
            <person name="Plett J.M."/>
            <person name="Magnuson J."/>
            <person name="Spatafora J.W."/>
            <person name="Nagy L.G."/>
            <person name="Henrissat B."/>
            <person name="Grigoriev I.V."/>
            <person name="Yang Z.L."/>
            <person name="Xu J."/>
            <person name="Martin F.M."/>
        </authorList>
    </citation>
    <scope>NUCLEOTIDE SEQUENCE</scope>
    <source>
        <strain evidence="1">KUC20120723A-06</strain>
    </source>
</reference>
<keyword evidence="2" id="KW-1185">Reference proteome</keyword>
<gene>
    <name evidence="1" type="ORF">BV22DRAFT_909200</name>
</gene>
<comment type="caution">
    <text evidence="1">The sequence shown here is derived from an EMBL/GenBank/DDBJ whole genome shotgun (WGS) entry which is preliminary data.</text>
</comment>
<evidence type="ECO:0000313" key="2">
    <source>
        <dbReference type="Proteomes" id="UP000790709"/>
    </source>
</evidence>